<sequence length="204" mass="21098">MATRWARFVRGWLTASVAVLVAALSHVAAGGESPQLISITLALAFAGMACVALAGTKLSLTKLTLSVGFSQVLFHVLFGLGGTSSASMTTTGHHGAVVVGATDAAAAVSAHGMLDMGWMWVAHAFAAVVTIVALRRGEQSFWSLLDVARLALVALVRTLGIIVSLPRQRAHVLAALARALVPTEPAVLLSPMRYRGPPVALSAL</sequence>
<keyword evidence="1" id="KW-0472">Membrane</keyword>
<comment type="caution">
    <text evidence="2">The sequence shown here is derived from an EMBL/GenBank/DDBJ whole genome shotgun (WGS) entry which is preliminary data.</text>
</comment>
<evidence type="ECO:0000313" key="2">
    <source>
        <dbReference type="EMBL" id="MBB5643611.1"/>
    </source>
</evidence>
<protein>
    <submittedName>
        <fullName evidence="2">Uncharacterized protein</fullName>
    </submittedName>
</protein>
<evidence type="ECO:0000313" key="3">
    <source>
        <dbReference type="Proteomes" id="UP000561726"/>
    </source>
</evidence>
<feature type="transmembrane region" description="Helical" evidence="1">
    <location>
        <begin position="63"/>
        <end position="81"/>
    </location>
</feature>
<dbReference type="AlphaFoldDB" id="A0A7W9E5V0"/>
<feature type="transmembrane region" description="Helical" evidence="1">
    <location>
        <begin position="39"/>
        <end position="56"/>
    </location>
</feature>
<proteinExistence type="predicted"/>
<feature type="transmembrane region" description="Helical" evidence="1">
    <location>
        <begin position="117"/>
        <end position="135"/>
    </location>
</feature>
<reference evidence="2 3" key="1">
    <citation type="submission" date="2020-08" db="EMBL/GenBank/DDBJ databases">
        <title>Sequencing the genomes of 1000 actinobacteria strains.</title>
        <authorList>
            <person name="Klenk H.-P."/>
        </authorList>
    </citation>
    <scope>NUCLEOTIDE SEQUENCE [LARGE SCALE GENOMIC DNA]</scope>
    <source>
        <strain evidence="2 3">DSM 21065</strain>
    </source>
</reference>
<feature type="transmembrane region" description="Helical" evidence="1">
    <location>
        <begin position="147"/>
        <end position="165"/>
    </location>
</feature>
<accession>A0A7W9E5V0</accession>
<organism evidence="2 3">
    <name type="scientific">Cryobacterium roopkundense</name>
    <dbReference type="NCBI Taxonomy" id="1001240"/>
    <lineage>
        <taxon>Bacteria</taxon>
        <taxon>Bacillati</taxon>
        <taxon>Actinomycetota</taxon>
        <taxon>Actinomycetes</taxon>
        <taxon>Micrococcales</taxon>
        <taxon>Microbacteriaceae</taxon>
        <taxon>Cryobacterium</taxon>
    </lineage>
</organism>
<keyword evidence="1" id="KW-0812">Transmembrane</keyword>
<dbReference type="RefSeq" id="WP_052542735.1">
    <property type="nucleotide sequence ID" value="NZ_JACHBQ010000001.1"/>
</dbReference>
<name>A0A7W9E5V0_9MICO</name>
<keyword evidence="1" id="KW-1133">Transmembrane helix</keyword>
<dbReference type="Proteomes" id="UP000561726">
    <property type="component" value="Unassembled WGS sequence"/>
</dbReference>
<evidence type="ECO:0000256" key="1">
    <source>
        <dbReference type="SAM" id="Phobius"/>
    </source>
</evidence>
<dbReference type="OrthoDB" id="5125396at2"/>
<gene>
    <name evidence="2" type="ORF">BJ997_004159</name>
</gene>
<dbReference type="EMBL" id="JACHBQ010000001">
    <property type="protein sequence ID" value="MBB5643611.1"/>
    <property type="molecule type" value="Genomic_DNA"/>
</dbReference>